<dbReference type="PROSITE" id="PS00134">
    <property type="entry name" value="TRYPSIN_HIS"/>
    <property type="match status" value="1"/>
</dbReference>
<dbReference type="AlphaFoldDB" id="A0A1B6D423"/>
<evidence type="ECO:0000256" key="12">
    <source>
        <dbReference type="RuleBase" id="RU366078"/>
    </source>
</evidence>
<evidence type="ECO:0000256" key="1">
    <source>
        <dbReference type="ARBA" id="ARBA00004613"/>
    </source>
</evidence>
<keyword evidence="3 11" id="KW-0645">Protease</keyword>
<dbReference type="GO" id="GO:0005576">
    <property type="term" value="C:extracellular region"/>
    <property type="evidence" value="ECO:0007669"/>
    <property type="project" value="UniProtKB-SubCell"/>
</dbReference>
<dbReference type="PROSITE" id="PS51257">
    <property type="entry name" value="PROKAR_LIPOPROTEIN"/>
    <property type="match status" value="1"/>
</dbReference>
<evidence type="ECO:0000256" key="5">
    <source>
        <dbReference type="ARBA" id="ARBA00022801"/>
    </source>
</evidence>
<feature type="signal peptide" evidence="12">
    <location>
        <begin position="1"/>
        <end position="30"/>
    </location>
</feature>
<feature type="domain" description="Clip" evidence="14">
    <location>
        <begin position="34"/>
        <end position="85"/>
    </location>
</feature>
<dbReference type="InterPro" id="IPR009003">
    <property type="entry name" value="Peptidase_S1_PA"/>
</dbReference>
<sequence>MERQTVTIAVLLAVFSCLPNINVFSQGTLSENDPCKTPNQLDGRCINIRQCSELLNLLTTRQPGSTEFLRKSTCGFINHDPLVCCPNKATDDRQRMKPNDTSTINKRSQNLPGLDVCGKSDVFHIRVVGGQNAVLGGWPWVAALGYRSRTRPGPDWLCGGTLVTNRHVITAGHCVVGTGDKILFKVRLGDLDLNNNVDDGSSPVDVDVDKVIPHTDYLASNKVNDIAIIRLKTSIEFSNFIKPICLPTQSEFQGLDLVGYAPYVAGWGAKEFRGPTSTHLQEVQIDITDMPGCKQAFANQPKAVIDKRVICAGETGKDACQGDSGGPLMLPRSKNNYFLIGVVSYGYKCAEPGYPGVYTNVYEFMDWILANIN</sequence>
<dbReference type="SMART" id="SM00680">
    <property type="entry name" value="CLIP"/>
    <property type="match status" value="1"/>
</dbReference>
<dbReference type="SUPFAM" id="SSF50494">
    <property type="entry name" value="Trypsin-like serine proteases"/>
    <property type="match status" value="1"/>
</dbReference>
<dbReference type="FunFam" id="3.30.1640.30:FF:000001">
    <property type="entry name" value="Serine protease 7"/>
    <property type="match status" value="1"/>
</dbReference>
<keyword evidence="9" id="KW-0325">Glycoprotein</keyword>
<protein>
    <recommendedName>
        <fullName evidence="12">CLIP domain-containing serine protease</fullName>
        <ecNumber evidence="11">3.4.21.-</ecNumber>
    </recommendedName>
</protein>
<dbReference type="PROSITE" id="PS00135">
    <property type="entry name" value="TRYPSIN_SER"/>
    <property type="match status" value="1"/>
</dbReference>
<evidence type="ECO:0000256" key="11">
    <source>
        <dbReference type="RuleBase" id="RU363034"/>
    </source>
</evidence>
<organism evidence="15">
    <name type="scientific">Clastoptera arizonana</name>
    <name type="common">Arizona spittle bug</name>
    <dbReference type="NCBI Taxonomy" id="38151"/>
    <lineage>
        <taxon>Eukaryota</taxon>
        <taxon>Metazoa</taxon>
        <taxon>Ecdysozoa</taxon>
        <taxon>Arthropoda</taxon>
        <taxon>Hexapoda</taxon>
        <taxon>Insecta</taxon>
        <taxon>Pterygota</taxon>
        <taxon>Neoptera</taxon>
        <taxon>Paraneoptera</taxon>
        <taxon>Hemiptera</taxon>
        <taxon>Auchenorrhyncha</taxon>
        <taxon>Cercopoidea</taxon>
        <taxon>Clastopteridae</taxon>
        <taxon>Clastoptera</taxon>
    </lineage>
</organism>
<dbReference type="SMART" id="SM00020">
    <property type="entry name" value="Tryp_SPc"/>
    <property type="match status" value="1"/>
</dbReference>
<dbReference type="InterPro" id="IPR038565">
    <property type="entry name" value="CLIP_sf"/>
</dbReference>
<comment type="domain">
    <text evidence="12">The clip domain consists of 35-55 residues which are 'knitted' together usually by 3 conserved disulfide bonds forming a clip-like compact structure.</text>
</comment>
<dbReference type="PROSITE" id="PS51888">
    <property type="entry name" value="CLIP"/>
    <property type="match status" value="1"/>
</dbReference>
<dbReference type="GO" id="GO:0006508">
    <property type="term" value="P:proteolysis"/>
    <property type="evidence" value="ECO:0007669"/>
    <property type="project" value="UniProtKB-KW"/>
</dbReference>
<dbReference type="Gene3D" id="3.30.1640.30">
    <property type="match status" value="1"/>
</dbReference>
<comment type="subcellular location">
    <subcellularLocation>
        <location evidence="1 12">Secreted</location>
    </subcellularLocation>
</comment>
<evidence type="ECO:0000256" key="8">
    <source>
        <dbReference type="ARBA" id="ARBA00023157"/>
    </source>
</evidence>
<evidence type="ECO:0000313" key="15">
    <source>
        <dbReference type="EMBL" id="JAS20441.1"/>
    </source>
</evidence>
<keyword evidence="2 12" id="KW-0964">Secreted</keyword>
<name>A0A1B6D423_9HEMI</name>
<evidence type="ECO:0000256" key="7">
    <source>
        <dbReference type="ARBA" id="ARBA00023145"/>
    </source>
</evidence>
<keyword evidence="4 12" id="KW-0732">Signal</keyword>
<dbReference type="PANTHER" id="PTHR24252:SF7">
    <property type="entry name" value="HYALIN"/>
    <property type="match status" value="1"/>
</dbReference>
<gene>
    <name evidence="15" type="ORF">g.25489</name>
    <name evidence="16" type="ORF">g.25490</name>
</gene>
<keyword evidence="8" id="KW-1015">Disulfide bond</keyword>
<dbReference type="FunFam" id="2.40.10.10:FF:000015">
    <property type="entry name" value="Atrial natriuretic peptide-converting enzyme"/>
    <property type="match status" value="1"/>
</dbReference>
<accession>A0A1B6D423</accession>
<keyword evidence="7" id="KW-0865">Zymogen</keyword>
<dbReference type="CDD" id="cd00190">
    <property type="entry name" value="Tryp_SPc"/>
    <property type="match status" value="1"/>
</dbReference>
<dbReference type="InterPro" id="IPR033116">
    <property type="entry name" value="TRYPSIN_SER"/>
</dbReference>
<dbReference type="PROSITE" id="PS50240">
    <property type="entry name" value="TRYPSIN_DOM"/>
    <property type="match status" value="1"/>
</dbReference>
<dbReference type="PANTHER" id="PTHR24252">
    <property type="entry name" value="ACROSIN-RELATED"/>
    <property type="match status" value="1"/>
</dbReference>
<dbReference type="EMBL" id="GEDC01007606">
    <property type="protein sequence ID" value="JAS29692.1"/>
    <property type="molecule type" value="Transcribed_RNA"/>
</dbReference>
<dbReference type="InterPro" id="IPR018114">
    <property type="entry name" value="TRYPSIN_HIS"/>
</dbReference>
<feature type="domain" description="Peptidase S1" evidence="13">
    <location>
        <begin position="127"/>
        <end position="373"/>
    </location>
</feature>
<dbReference type="InterPro" id="IPR043504">
    <property type="entry name" value="Peptidase_S1_PA_chymotrypsin"/>
</dbReference>
<dbReference type="Pfam" id="PF12032">
    <property type="entry name" value="CLIP"/>
    <property type="match status" value="1"/>
</dbReference>
<evidence type="ECO:0000256" key="4">
    <source>
        <dbReference type="ARBA" id="ARBA00022729"/>
    </source>
</evidence>
<dbReference type="Gene3D" id="2.40.10.10">
    <property type="entry name" value="Trypsin-like serine proteases"/>
    <property type="match status" value="1"/>
</dbReference>
<feature type="chain" id="PRO_5008580914" description="CLIP domain-containing serine protease" evidence="12">
    <location>
        <begin position="31"/>
        <end position="373"/>
    </location>
</feature>
<reference evidence="15" key="1">
    <citation type="submission" date="2015-12" db="EMBL/GenBank/DDBJ databases">
        <title>De novo transcriptome assembly of four potential Pierce s Disease insect vectors from Arizona vineyards.</title>
        <authorList>
            <person name="Tassone E.E."/>
        </authorList>
    </citation>
    <scope>NUCLEOTIDE SEQUENCE</scope>
</reference>
<dbReference type="InterPro" id="IPR001314">
    <property type="entry name" value="Peptidase_S1A"/>
</dbReference>
<evidence type="ECO:0000256" key="3">
    <source>
        <dbReference type="ARBA" id="ARBA00022670"/>
    </source>
</evidence>
<dbReference type="GO" id="GO:0004252">
    <property type="term" value="F:serine-type endopeptidase activity"/>
    <property type="evidence" value="ECO:0007669"/>
    <property type="project" value="UniProtKB-UniRule"/>
</dbReference>
<proteinExistence type="inferred from homology"/>
<evidence type="ECO:0000256" key="2">
    <source>
        <dbReference type="ARBA" id="ARBA00022525"/>
    </source>
</evidence>
<comment type="similarity">
    <text evidence="10 12">Belongs to the peptidase S1 family. CLIP subfamily.</text>
</comment>
<evidence type="ECO:0000256" key="6">
    <source>
        <dbReference type="ARBA" id="ARBA00022825"/>
    </source>
</evidence>
<evidence type="ECO:0000313" key="16">
    <source>
        <dbReference type="EMBL" id="JAS29692.1"/>
    </source>
</evidence>
<evidence type="ECO:0000259" key="13">
    <source>
        <dbReference type="PROSITE" id="PS50240"/>
    </source>
</evidence>
<evidence type="ECO:0000256" key="10">
    <source>
        <dbReference type="ARBA" id="ARBA00024195"/>
    </source>
</evidence>
<keyword evidence="5 11" id="KW-0378">Hydrolase</keyword>
<keyword evidence="6 11" id="KW-0720">Serine protease</keyword>
<dbReference type="InterPro" id="IPR001254">
    <property type="entry name" value="Trypsin_dom"/>
</dbReference>
<evidence type="ECO:0000256" key="9">
    <source>
        <dbReference type="ARBA" id="ARBA00023180"/>
    </source>
</evidence>
<dbReference type="InterPro" id="IPR022700">
    <property type="entry name" value="CLIP"/>
</dbReference>
<dbReference type="EMBL" id="GEDC01016857">
    <property type="protein sequence ID" value="JAS20441.1"/>
    <property type="molecule type" value="Transcribed_RNA"/>
</dbReference>
<dbReference type="PRINTS" id="PR00722">
    <property type="entry name" value="CHYMOTRYPSIN"/>
</dbReference>
<dbReference type="Pfam" id="PF00089">
    <property type="entry name" value="Trypsin"/>
    <property type="match status" value="1"/>
</dbReference>
<evidence type="ECO:0000259" key="14">
    <source>
        <dbReference type="PROSITE" id="PS51888"/>
    </source>
</evidence>
<dbReference type="EC" id="3.4.21.-" evidence="11"/>